<feature type="transmembrane region" description="Helical" evidence="3">
    <location>
        <begin position="23"/>
        <end position="42"/>
    </location>
</feature>
<dbReference type="InterPro" id="IPR040911">
    <property type="entry name" value="Exostosin_GT47"/>
</dbReference>
<accession>A0A812B1W4</accession>
<organism evidence="5 6">
    <name type="scientific">Acanthosepion pharaonis</name>
    <name type="common">Pharaoh cuttlefish</name>
    <name type="synonym">Sepia pharaonis</name>
    <dbReference type="NCBI Taxonomy" id="158019"/>
    <lineage>
        <taxon>Eukaryota</taxon>
        <taxon>Metazoa</taxon>
        <taxon>Spiralia</taxon>
        <taxon>Lophotrochozoa</taxon>
        <taxon>Mollusca</taxon>
        <taxon>Cephalopoda</taxon>
        <taxon>Coleoidea</taxon>
        <taxon>Decapodiformes</taxon>
        <taxon>Sepiida</taxon>
        <taxon>Sepiina</taxon>
        <taxon>Sepiidae</taxon>
        <taxon>Acanthosepion</taxon>
    </lineage>
</organism>
<keyword evidence="6" id="KW-1185">Reference proteome</keyword>
<evidence type="ECO:0000256" key="3">
    <source>
        <dbReference type="SAM" id="Phobius"/>
    </source>
</evidence>
<comment type="caution">
    <text evidence="5">The sequence shown here is derived from an EMBL/GenBank/DDBJ whole genome shotgun (WGS) entry which is preliminary data.</text>
</comment>
<evidence type="ECO:0000313" key="5">
    <source>
        <dbReference type="EMBL" id="CAE1165243.1"/>
    </source>
</evidence>
<feature type="transmembrane region" description="Helical" evidence="3">
    <location>
        <begin position="54"/>
        <end position="73"/>
    </location>
</feature>
<keyword evidence="2 5" id="KW-0328">Glycosyltransferase</keyword>
<protein>
    <submittedName>
        <fullName evidence="5">EXT1</fullName>
        <ecNumber evidence="5">2.4.1.224</ecNumber>
        <ecNumber evidence="5">2.4.1.225</ecNumber>
    </submittedName>
</protein>
<dbReference type="EMBL" id="CAHIKZ030000270">
    <property type="protein sequence ID" value="CAE1165243.1"/>
    <property type="molecule type" value="Genomic_DNA"/>
</dbReference>
<evidence type="ECO:0000256" key="1">
    <source>
        <dbReference type="ARBA" id="ARBA00010271"/>
    </source>
</evidence>
<keyword evidence="3" id="KW-0812">Transmembrane</keyword>
<keyword evidence="3" id="KW-0472">Membrane</keyword>
<dbReference type="Pfam" id="PF03016">
    <property type="entry name" value="Exostosin_GT47"/>
    <property type="match status" value="1"/>
</dbReference>
<name>A0A812B1W4_ACAPH</name>
<dbReference type="PANTHER" id="PTHR48261:SF3">
    <property type="entry name" value="EXOSTOSIN GLYCOSYLTRANSFERASE 1"/>
    <property type="match status" value="1"/>
</dbReference>
<dbReference type="PANTHER" id="PTHR48261">
    <property type="entry name" value="ACETYLGLUCOSAMINYLTRANSFERASE"/>
    <property type="match status" value="1"/>
</dbReference>
<dbReference type="GO" id="GO:0050509">
    <property type="term" value="F:N-acetylglucosaminyl-proteoglycan 4-beta-glucuronosyltransferase activity"/>
    <property type="evidence" value="ECO:0007669"/>
    <property type="project" value="UniProtKB-EC"/>
</dbReference>
<dbReference type="GO" id="GO:0015012">
    <property type="term" value="P:heparan sulfate proteoglycan biosynthetic process"/>
    <property type="evidence" value="ECO:0007669"/>
    <property type="project" value="UniProtKB-ARBA"/>
</dbReference>
<comment type="similarity">
    <text evidence="1">Belongs to the glycosyltransferase 47 family.</text>
</comment>
<gene>
    <name evidence="5" type="ORF">SPHA_8391</name>
</gene>
<dbReference type="Proteomes" id="UP000597762">
    <property type="component" value="Unassembled WGS sequence"/>
</dbReference>
<reference evidence="5" key="1">
    <citation type="submission" date="2021-01" db="EMBL/GenBank/DDBJ databases">
        <authorList>
            <person name="Li R."/>
            <person name="Bekaert M."/>
        </authorList>
    </citation>
    <scope>NUCLEOTIDE SEQUENCE</scope>
    <source>
        <strain evidence="5">Farmed</strain>
    </source>
</reference>
<dbReference type="AlphaFoldDB" id="A0A812B1W4"/>
<dbReference type="EC" id="2.4.1.224" evidence="5"/>
<dbReference type="GO" id="GO:0050508">
    <property type="term" value="F:glucuronosyl-N-acetylglucosaminyl-proteoglycan 4-alpha-N-acetylglucosaminyltransferase activity"/>
    <property type="evidence" value="ECO:0007669"/>
    <property type="project" value="UniProtKB-EC"/>
</dbReference>
<keyword evidence="5" id="KW-0808">Transferase</keyword>
<dbReference type="EC" id="2.4.1.225" evidence="5"/>
<evidence type="ECO:0000256" key="2">
    <source>
        <dbReference type="ARBA" id="ARBA00022676"/>
    </source>
</evidence>
<feature type="domain" description="Exostosin GT47" evidence="4">
    <location>
        <begin position="315"/>
        <end position="517"/>
    </location>
</feature>
<sequence>MTEFFKQIQRTRHPRMTGATQSFYLYLPLFVLCKYLKSVLFLSFCANFISFRCLLNNFSFSLFLSFYLSSLSLPLNHFSLTHTLFIPTSRFISLITIHFTLLPCLLRSLRAYSLYQPSSHSVLPCKRLTELLRQFPSFSVIVIVDSVGHISEVICHSEIDSLLLLLPCQPPEEIPPRLYCRLVLLLHIVIVFLLLLQLHLLTSPTTDFSEAKKRYFLVTSFGIALLLSLGFIKDRHGDIPLSRSVESESAKGRSYMDEDDYNFGDDLHISAKQRRMSMSPRFGDQPRKHHGNTFRKDCRMETCFDFNRCHQTGKYGVYVYPELERVSSTYSKILTVIRESRYYTADPAKACIFVLSMDTLDRDVLSRDFVKDIQMKLDKLELWNNGRNHIIFNLYSGTWPDYAEDLGFNIGEAMLAKASISRANFRPGFDVSIPLFAKDHPLKGGEPGHLHVASNSIPSTRQYILSFKGKRYVIGIGSETRNSLYHIHNGRDIVLLTTCKHGKDWQNWKDERCEKDNAEFDSAYLFFPPFFLSLSLSLEDCPNWAE</sequence>
<feature type="transmembrane region" description="Helical" evidence="3">
    <location>
        <begin position="214"/>
        <end position="232"/>
    </location>
</feature>
<feature type="transmembrane region" description="Helical" evidence="3">
    <location>
        <begin position="182"/>
        <end position="202"/>
    </location>
</feature>
<dbReference type="InterPro" id="IPR004263">
    <property type="entry name" value="Exostosin"/>
</dbReference>
<keyword evidence="3" id="KW-1133">Transmembrane helix</keyword>
<dbReference type="OrthoDB" id="5954868at2759"/>
<evidence type="ECO:0000313" key="6">
    <source>
        <dbReference type="Proteomes" id="UP000597762"/>
    </source>
</evidence>
<evidence type="ECO:0000259" key="4">
    <source>
        <dbReference type="Pfam" id="PF03016"/>
    </source>
</evidence>
<proteinExistence type="inferred from homology"/>